<gene>
    <name evidence="3" type="ORF">ACFFVD_16440</name>
</gene>
<dbReference type="EMBL" id="JBHMDY010000031">
    <property type="protein sequence ID" value="MFB9261375.1"/>
    <property type="molecule type" value="Genomic_DNA"/>
</dbReference>
<dbReference type="RefSeq" id="WP_380024302.1">
    <property type="nucleotide sequence ID" value="NZ_JBHMDY010000031.1"/>
</dbReference>
<feature type="signal peptide" evidence="2">
    <location>
        <begin position="1"/>
        <end position="27"/>
    </location>
</feature>
<feature type="compositionally biased region" description="Low complexity" evidence="1">
    <location>
        <begin position="45"/>
        <end position="63"/>
    </location>
</feature>
<feature type="chain" id="PRO_5046083570" evidence="2">
    <location>
        <begin position="28"/>
        <end position="166"/>
    </location>
</feature>
<evidence type="ECO:0000313" key="4">
    <source>
        <dbReference type="Proteomes" id="UP001589700"/>
    </source>
</evidence>
<protein>
    <submittedName>
        <fullName evidence="3">Uncharacterized protein</fullName>
    </submittedName>
</protein>
<evidence type="ECO:0000313" key="3">
    <source>
        <dbReference type="EMBL" id="MFB9261375.1"/>
    </source>
</evidence>
<dbReference type="PROSITE" id="PS51257">
    <property type="entry name" value="PROKAR_LIPOPROTEIN"/>
    <property type="match status" value="1"/>
</dbReference>
<dbReference type="Proteomes" id="UP001589700">
    <property type="component" value="Unassembled WGS sequence"/>
</dbReference>
<feature type="compositionally biased region" description="Basic and acidic residues" evidence="1">
    <location>
        <begin position="105"/>
        <end position="121"/>
    </location>
</feature>
<name>A0ABV5JUK6_9ACTN</name>
<reference evidence="3 4" key="1">
    <citation type="submission" date="2024-09" db="EMBL/GenBank/DDBJ databases">
        <authorList>
            <person name="Sun Q."/>
            <person name="Mori K."/>
        </authorList>
    </citation>
    <scope>NUCLEOTIDE SEQUENCE [LARGE SCALE GENOMIC DNA]</scope>
    <source>
        <strain evidence="3 4">CCM 7659</strain>
    </source>
</reference>
<keyword evidence="4" id="KW-1185">Reference proteome</keyword>
<organism evidence="3 4">
    <name type="scientific">Dietzia aerolata</name>
    <dbReference type="NCBI Taxonomy" id="595984"/>
    <lineage>
        <taxon>Bacteria</taxon>
        <taxon>Bacillati</taxon>
        <taxon>Actinomycetota</taxon>
        <taxon>Actinomycetes</taxon>
        <taxon>Mycobacteriales</taxon>
        <taxon>Dietziaceae</taxon>
        <taxon>Dietzia</taxon>
    </lineage>
</organism>
<accession>A0ABV5JUK6</accession>
<evidence type="ECO:0000256" key="1">
    <source>
        <dbReference type="SAM" id="MobiDB-lite"/>
    </source>
</evidence>
<sequence>MSFRNAPASRTAVVVVALFSAATLALGATGCGQSDAARDTGADQTSSPGSAPDGPSGTAAPDGDAGEGATVPTPGQGATPGCDVLTEPVFRLVHDSDPDDPAGDQSDRSAERAAASEEVARLADGVRDNALSAVASRLSGLAAQPEVDDDAVGAQWAQFRQLCDLD</sequence>
<proteinExistence type="predicted"/>
<evidence type="ECO:0000256" key="2">
    <source>
        <dbReference type="SAM" id="SignalP"/>
    </source>
</evidence>
<keyword evidence="2" id="KW-0732">Signal</keyword>
<feature type="region of interest" description="Disordered" evidence="1">
    <location>
        <begin position="31"/>
        <end position="121"/>
    </location>
</feature>
<comment type="caution">
    <text evidence="3">The sequence shown here is derived from an EMBL/GenBank/DDBJ whole genome shotgun (WGS) entry which is preliminary data.</text>
</comment>